<dbReference type="OrthoDB" id="6180885at2759"/>
<keyword evidence="6" id="KW-0675">Receptor</keyword>
<dbReference type="Proteomes" id="UP000005408">
    <property type="component" value="Unassembled WGS sequence"/>
</dbReference>
<evidence type="ECO:0000256" key="2">
    <source>
        <dbReference type="ARBA" id="ARBA00022692"/>
    </source>
</evidence>
<proteinExistence type="predicted"/>
<evidence type="ECO:0000256" key="1">
    <source>
        <dbReference type="ARBA" id="ARBA00004141"/>
    </source>
</evidence>
<feature type="transmembrane region" description="Helical" evidence="8">
    <location>
        <begin position="40"/>
        <end position="66"/>
    </location>
</feature>
<feature type="transmembrane region" description="Helical" evidence="8">
    <location>
        <begin position="78"/>
        <end position="101"/>
    </location>
</feature>
<dbReference type="GO" id="GO:0016020">
    <property type="term" value="C:membrane"/>
    <property type="evidence" value="ECO:0007669"/>
    <property type="project" value="UniProtKB-SubCell"/>
</dbReference>
<dbReference type="GO" id="GO:0004930">
    <property type="term" value="F:G protein-coupled receptor activity"/>
    <property type="evidence" value="ECO:0007669"/>
    <property type="project" value="UniProtKB-KW"/>
</dbReference>
<keyword evidence="5 8" id="KW-0472">Membrane</keyword>
<dbReference type="PRINTS" id="PR00237">
    <property type="entry name" value="GPCRRHODOPSN"/>
</dbReference>
<organism evidence="10 11">
    <name type="scientific">Magallana gigas</name>
    <name type="common">Pacific oyster</name>
    <name type="synonym">Crassostrea gigas</name>
    <dbReference type="NCBI Taxonomy" id="29159"/>
    <lineage>
        <taxon>Eukaryota</taxon>
        <taxon>Metazoa</taxon>
        <taxon>Spiralia</taxon>
        <taxon>Lophotrochozoa</taxon>
        <taxon>Mollusca</taxon>
        <taxon>Bivalvia</taxon>
        <taxon>Autobranchia</taxon>
        <taxon>Pteriomorphia</taxon>
        <taxon>Ostreida</taxon>
        <taxon>Ostreoidea</taxon>
        <taxon>Ostreidae</taxon>
        <taxon>Magallana</taxon>
    </lineage>
</organism>
<keyword evidence="7" id="KW-0807">Transducer</keyword>
<evidence type="ECO:0000256" key="4">
    <source>
        <dbReference type="ARBA" id="ARBA00023040"/>
    </source>
</evidence>
<dbReference type="SUPFAM" id="SSF81321">
    <property type="entry name" value="Family A G protein-coupled receptor-like"/>
    <property type="match status" value="1"/>
</dbReference>
<feature type="transmembrane region" description="Helical" evidence="8">
    <location>
        <begin position="124"/>
        <end position="144"/>
    </location>
</feature>
<evidence type="ECO:0000259" key="9">
    <source>
        <dbReference type="PROSITE" id="PS50262"/>
    </source>
</evidence>
<evidence type="ECO:0000256" key="8">
    <source>
        <dbReference type="SAM" id="Phobius"/>
    </source>
</evidence>
<evidence type="ECO:0000313" key="11">
    <source>
        <dbReference type="Proteomes" id="UP000005408"/>
    </source>
</evidence>
<name>A0A8W8LMW6_MAGGI</name>
<dbReference type="AlphaFoldDB" id="A0A8W8LMW6"/>
<evidence type="ECO:0000256" key="6">
    <source>
        <dbReference type="ARBA" id="ARBA00023170"/>
    </source>
</evidence>
<feature type="transmembrane region" description="Helical" evidence="8">
    <location>
        <begin position="165"/>
        <end position="188"/>
    </location>
</feature>
<keyword evidence="2 8" id="KW-0812">Transmembrane</keyword>
<evidence type="ECO:0000256" key="3">
    <source>
        <dbReference type="ARBA" id="ARBA00022989"/>
    </source>
</evidence>
<keyword evidence="3 8" id="KW-1133">Transmembrane helix</keyword>
<feature type="transmembrane region" description="Helical" evidence="8">
    <location>
        <begin position="200"/>
        <end position="222"/>
    </location>
</feature>
<accession>A0A8W8LMW6</accession>
<dbReference type="Gene3D" id="1.20.1070.10">
    <property type="entry name" value="Rhodopsin 7-helix transmembrane proteins"/>
    <property type="match status" value="1"/>
</dbReference>
<sequence length="327" mass="37125">MNSQLVTLSYLGAFENGSTAQSGNSSNPLEKHIPVCHPSVWFMCATYVLSLLPLVLGIIANGVLCFQILRARSYRSTTFTCILVLSVSDILSSVSMIAAIVDLNMKFIHTTSISQIFEIVDRNILIVMVTAVLWSNENTVLFALERYYLMKNPIKYARQQTPKRILLKSIISLILTGALNIFVIFLIVQLICKRMDAHCIMPYFGALGTIFWIVTLVLLIVIHRAKIKRLRKTNLASELQVNRTTSRMTKSVYAILIVYFISNGPFLIVDVLKFMEMFCTFSWSANSPLIFNICFFFNSIKFTANPFIYFFCAKTKCTICAYSRKKN</sequence>
<dbReference type="EnsemblMetazoa" id="G28753.1">
    <property type="protein sequence ID" value="G28753.1:cds"/>
    <property type="gene ID" value="G28753"/>
</dbReference>
<dbReference type="CDD" id="cd00637">
    <property type="entry name" value="7tm_classA_rhodopsin-like"/>
    <property type="match status" value="1"/>
</dbReference>
<evidence type="ECO:0000256" key="5">
    <source>
        <dbReference type="ARBA" id="ARBA00023136"/>
    </source>
</evidence>
<feature type="transmembrane region" description="Helical" evidence="8">
    <location>
        <begin position="289"/>
        <end position="312"/>
    </location>
</feature>
<evidence type="ECO:0000313" key="10">
    <source>
        <dbReference type="EnsemblMetazoa" id="G28753.1:cds"/>
    </source>
</evidence>
<keyword evidence="4" id="KW-0297">G-protein coupled receptor</keyword>
<keyword evidence="11" id="KW-1185">Reference proteome</keyword>
<feature type="domain" description="G-protein coupled receptors family 1 profile" evidence="9">
    <location>
        <begin position="60"/>
        <end position="309"/>
    </location>
</feature>
<feature type="transmembrane region" description="Helical" evidence="8">
    <location>
        <begin position="252"/>
        <end position="269"/>
    </location>
</feature>
<dbReference type="PANTHER" id="PTHR24243:SF208">
    <property type="entry name" value="PYROKININ-1 RECEPTOR"/>
    <property type="match status" value="1"/>
</dbReference>
<reference evidence="10" key="1">
    <citation type="submission" date="2022-08" db="UniProtKB">
        <authorList>
            <consortium name="EnsemblMetazoa"/>
        </authorList>
    </citation>
    <scope>IDENTIFICATION</scope>
    <source>
        <strain evidence="10">05x7-T-G4-1.051#20</strain>
    </source>
</reference>
<dbReference type="PROSITE" id="PS50262">
    <property type="entry name" value="G_PROTEIN_RECEP_F1_2"/>
    <property type="match status" value="1"/>
</dbReference>
<dbReference type="Pfam" id="PF00001">
    <property type="entry name" value="7tm_1"/>
    <property type="match status" value="1"/>
</dbReference>
<dbReference type="InterPro" id="IPR017452">
    <property type="entry name" value="GPCR_Rhodpsn_7TM"/>
</dbReference>
<comment type="subcellular location">
    <subcellularLocation>
        <location evidence="1">Membrane</location>
        <topology evidence="1">Multi-pass membrane protein</topology>
    </subcellularLocation>
</comment>
<dbReference type="PANTHER" id="PTHR24243">
    <property type="entry name" value="G-PROTEIN COUPLED RECEPTOR"/>
    <property type="match status" value="1"/>
</dbReference>
<dbReference type="InterPro" id="IPR000276">
    <property type="entry name" value="GPCR_Rhodpsn"/>
</dbReference>
<protein>
    <recommendedName>
        <fullName evidence="9">G-protein coupled receptors family 1 profile domain-containing protein</fullName>
    </recommendedName>
</protein>
<evidence type="ECO:0000256" key="7">
    <source>
        <dbReference type="ARBA" id="ARBA00023224"/>
    </source>
</evidence>